<gene>
    <name evidence="3" type="ORF">I6J41_25195</name>
    <name evidence="2" type="ORF">I6J42_08815</name>
</gene>
<protein>
    <submittedName>
        <fullName evidence="2">Uncharacterized protein</fullName>
    </submittedName>
</protein>
<feature type="compositionally biased region" description="Basic and acidic residues" evidence="1">
    <location>
        <begin position="32"/>
        <end position="47"/>
    </location>
</feature>
<dbReference type="RefSeq" id="WP_156095450.1">
    <property type="nucleotide sequence ID" value="NZ_CP070242.1"/>
</dbReference>
<dbReference type="Proteomes" id="UP000598054">
    <property type="component" value="Chromosome"/>
</dbReference>
<keyword evidence="4" id="KW-1185">Reference proteome</keyword>
<organism evidence="2 5">
    <name type="scientific">Streptomyces californicus</name>
    <dbReference type="NCBI Taxonomy" id="67351"/>
    <lineage>
        <taxon>Bacteria</taxon>
        <taxon>Bacillati</taxon>
        <taxon>Actinomycetota</taxon>
        <taxon>Actinomycetes</taxon>
        <taxon>Kitasatosporales</taxon>
        <taxon>Streptomycetaceae</taxon>
        <taxon>Streptomyces</taxon>
    </lineage>
</organism>
<evidence type="ECO:0000313" key="4">
    <source>
        <dbReference type="Proteomes" id="UP000598054"/>
    </source>
</evidence>
<evidence type="ECO:0000313" key="2">
    <source>
        <dbReference type="EMBL" id="QRV34157.1"/>
    </source>
</evidence>
<dbReference type="EMBL" id="CP070245">
    <property type="protein sequence ID" value="QRV34157.1"/>
    <property type="molecule type" value="Genomic_DNA"/>
</dbReference>
<name>A0ABD7CSP2_9ACTN</name>
<evidence type="ECO:0000256" key="1">
    <source>
        <dbReference type="SAM" id="MobiDB-lite"/>
    </source>
</evidence>
<dbReference type="GeneID" id="63982880"/>
<feature type="region of interest" description="Disordered" evidence="1">
    <location>
        <begin position="23"/>
        <end position="47"/>
    </location>
</feature>
<dbReference type="Proteomes" id="UP000623926">
    <property type="component" value="Chromosome"/>
</dbReference>
<sequence>MPHETPFTWEPFLRDWSGEWADSLTNDATRPPADESARRDRFGWFPN</sequence>
<accession>A0ABD7CSP2</accession>
<proteinExistence type="predicted"/>
<evidence type="ECO:0000313" key="5">
    <source>
        <dbReference type="Proteomes" id="UP000623926"/>
    </source>
</evidence>
<dbReference type="AlphaFoldDB" id="A0ABD7CSP2"/>
<evidence type="ECO:0000313" key="3">
    <source>
        <dbReference type="EMBL" id="QRV43650.1"/>
    </source>
</evidence>
<dbReference type="EMBL" id="CP070249">
    <property type="protein sequence ID" value="QRV43650.1"/>
    <property type="molecule type" value="Genomic_DNA"/>
</dbReference>
<reference evidence="4 5" key="1">
    <citation type="submission" date="2021-02" db="EMBL/GenBank/DDBJ databases">
        <title>FDA dAtabase for Regulatory Grade micrObial Sequences (FDA-ARGOS): Supporting development and validation of Infectious Disease Dx tests.</title>
        <authorList>
            <person name="Sproer C."/>
            <person name="Gronow S."/>
            <person name="Severitt S."/>
            <person name="Schroder I."/>
            <person name="Tallon L."/>
            <person name="Sadzewicz L."/>
            <person name="Zhao X."/>
            <person name="Boylan J."/>
            <person name="Ott S."/>
            <person name="Bowen H."/>
            <person name="Vavikolanu K."/>
            <person name="Mehta A."/>
            <person name="Aluvathingal J."/>
            <person name="Nadendla S."/>
            <person name="Lowell S."/>
            <person name="Myers T."/>
            <person name="Yan Y."/>
            <person name="Sichtig H."/>
        </authorList>
    </citation>
    <scope>NUCLEOTIDE SEQUENCE [LARGE SCALE GENOMIC DNA]</scope>
    <source>
        <strain evidence="3 4">FDAARGOS_1211</strain>
        <strain evidence="2 5">FDAARGOS_1212</strain>
    </source>
</reference>